<sequence>MTALWIAIAVAAAVNFAFKAAGPVALAGRTLPRRFERLLAVLPAALLTALVITQTFAREGALVLDARAAGLAAAGVALSLRANMLVVLLAATATTAGLRAL</sequence>
<evidence type="ECO:0000256" key="1">
    <source>
        <dbReference type="SAM" id="Phobius"/>
    </source>
</evidence>
<dbReference type="Pfam" id="PF05437">
    <property type="entry name" value="AzlD"/>
    <property type="match status" value="1"/>
</dbReference>
<dbReference type="AlphaFoldDB" id="A0A6J4TR04"/>
<protein>
    <recommendedName>
        <fullName evidence="3">Branched-chain amino acid transport</fullName>
    </recommendedName>
</protein>
<gene>
    <name evidence="2" type="ORF">AVDCRST_MAG30-3575</name>
</gene>
<evidence type="ECO:0008006" key="3">
    <source>
        <dbReference type="Google" id="ProtNLM"/>
    </source>
</evidence>
<keyword evidence="1" id="KW-1133">Transmembrane helix</keyword>
<reference evidence="2" key="1">
    <citation type="submission" date="2020-02" db="EMBL/GenBank/DDBJ databases">
        <authorList>
            <person name="Meier V. D."/>
        </authorList>
    </citation>
    <scope>NUCLEOTIDE SEQUENCE</scope>
    <source>
        <strain evidence="2">AVDCRST_MAG30</strain>
    </source>
</reference>
<dbReference type="InterPro" id="IPR008407">
    <property type="entry name" value="Brnchd-chn_aa_trnsp_AzlD"/>
</dbReference>
<accession>A0A6J4TR04</accession>
<feature type="transmembrane region" description="Helical" evidence="1">
    <location>
        <begin position="69"/>
        <end position="91"/>
    </location>
</feature>
<dbReference type="EMBL" id="CADCVS010000469">
    <property type="protein sequence ID" value="CAA9528527.1"/>
    <property type="molecule type" value="Genomic_DNA"/>
</dbReference>
<proteinExistence type="predicted"/>
<organism evidence="2">
    <name type="scientific">uncultured Solirubrobacteraceae bacterium</name>
    <dbReference type="NCBI Taxonomy" id="1162706"/>
    <lineage>
        <taxon>Bacteria</taxon>
        <taxon>Bacillati</taxon>
        <taxon>Actinomycetota</taxon>
        <taxon>Thermoleophilia</taxon>
        <taxon>Solirubrobacterales</taxon>
        <taxon>Solirubrobacteraceae</taxon>
        <taxon>environmental samples</taxon>
    </lineage>
</organism>
<feature type="transmembrane region" description="Helical" evidence="1">
    <location>
        <begin position="37"/>
        <end position="57"/>
    </location>
</feature>
<evidence type="ECO:0000313" key="2">
    <source>
        <dbReference type="EMBL" id="CAA9528527.1"/>
    </source>
</evidence>
<name>A0A6J4TR04_9ACTN</name>
<keyword evidence="1" id="KW-0472">Membrane</keyword>
<keyword evidence="1" id="KW-0812">Transmembrane</keyword>